<dbReference type="EMBL" id="ADVG01000003">
    <property type="protein sequence ID" value="EFH83855.1"/>
    <property type="molecule type" value="Genomic_DNA"/>
</dbReference>
<evidence type="ECO:0000313" key="3">
    <source>
        <dbReference type="Proteomes" id="UP000004508"/>
    </source>
</evidence>
<proteinExistence type="predicted"/>
<sequence>MGKVIIGATVSLDGFMNDRHGDISRLYPDFEALRKTEMLQEEIRTTGAVVMGRRSYDMGEGDLTDYEYQVPIFVLTHTVPEKKVKGENDHLRVTFVTDGIESAFQQAKAAAGEKQVTVVGGADTAQQCLRAGLVDEIHMGVVPVLFGEGLRFFAPLVNEQLQLEKIRVFESPTRTDLWFRVAK</sequence>
<dbReference type="PANTHER" id="PTHR38011:SF12">
    <property type="entry name" value="BIFUNCTIONAL DEAMINASE-REDUCTASE DOMAIN PROTEIN"/>
    <property type="match status" value="1"/>
</dbReference>
<evidence type="ECO:0000259" key="1">
    <source>
        <dbReference type="Pfam" id="PF01872"/>
    </source>
</evidence>
<evidence type="ECO:0000313" key="2">
    <source>
        <dbReference type="EMBL" id="EFH83855.1"/>
    </source>
</evidence>
<dbReference type="InterPro" id="IPR002734">
    <property type="entry name" value="RibDG_C"/>
</dbReference>
<reference evidence="2 3" key="1">
    <citation type="journal article" date="2011" name="Stand. Genomic Sci.">
        <title>Non-contiguous finished genome sequence and contextual data of the filamentous soil bacterium Ktedonobacter racemifer type strain (SOSP1-21).</title>
        <authorList>
            <person name="Chang Y.J."/>
            <person name="Land M."/>
            <person name="Hauser L."/>
            <person name="Chertkov O."/>
            <person name="Del Rio T.G."/>
            <person name="Nolan M."/>
            <person name="Copeland A."/>
            <person name="Tice H."/>
            <person name="Cheng J.F."/>
            <person name="Lucas S."/>
            <person name="Han C."/>
            <person name="Goodwin L."/>
            <person name="Pitluck S."/>
            <person name="Ivanova N."/>
            <person name="Ovchinikova G."/>
            <person name="Pati A."/>
            <person name="Chen A."/>
            <person name="Palaniappan K."/>
            <person name="Mavromatis K."/>
            <person name="Liolios K."/>
            <person name="Brettin T."/>
            <person name="Fiebig A."/>
            <person name="Rohde M."/>
            <person name="Abt B."/>
            <person name="Goker M."/>
            <person name="Detter J.C."/>
            <person name="Woyke T."/>
            <person name="Bristow J."/>
            <person name="Eisen J.A."/>
            <person name="Markowitz V."/>
            <person name="Hugenholtz P."/>
            <person name="Kyrpides N.C."/>
            <person name="Klenk H.P."/>
            <person name="Lapidus A."/>
        </authorList>
    </citation>
    <scope>NUCLEOTIDE SEQUENCE [LARGE SCALE GENOMIC DNA]</scope>
    <source>
        <strain evidence="3">DSM 44963</strain>
    </source>
</reference>
<name>D6TTV4_KTERA</name>
<accession>D6TTV4</accession>
<gene>
    <name evidence="2" type="ORF">Krac_4856</name>
</gene>
<organism evidence="2 3">
    <name type="scientific">Ktedonobacter racemifer DSM 44963</name>
    <dbReference type="NCBI Taxonomy" id="485913"/>
    <lineage>
        <taxon>Bacteria</taxon>
        <taxon>Bacillati</taxon>
        <taxon>Chloroflexota</taxon>
        <taxon>Ktedonobacteria</taxon>
        <taxon>Ktedonobacterales</taxon>
        <taxon>Ktedonobacteraceae</taxon>
        <taxon>Ktedonobacter</taxon>
    </lineage>
</organism>
<dbReference type="eggNOG" id="COG0262">
    <property type="taxonomic scope" value="Bacteria"/>
</dbReference>
<feature type="domain" description="Bacterial bifunctional deaminase-reductase C-terminal" evidence="1">
    <location>
        <begin position="3"/>
        <end position="169"/>
    </location>
</feature>
<dbReference type="SUPFAM" id="SSF53597">
    <property type="entry name" value="Dihydrofolate reductase-like"/>
    <property type="match status" value="1"/>
</dbReference>
<dbReference type="OrthoDB" id="195113at2"/>
<dbReference type="InterPro" id="IPR050765">
    <property type="entry name" value="Riboflavin_Biosynth_HTPR"/>
</dbReference>
<dbReference type="GO" id="GO:0009231">
    <property type="term" value="P:riboflavin biosynthetic process"/>
    <property type="evidence" value="ECO:0007669"/>
    <property type="project" value="InterPro"/>
</dbReference>
<protein>
    <submittedName>
        <fullName evidence="2">Bifunctional deaminase-reductase domain protein</fullName>
    </submittedName>
</protein>
<dbReference type="Gene3D" id="3.40.430.10">
    <property type="entry name" value="Dihydrofolate Reductase, subunit A"/>
    <property type="match status" value="1"/>
</dbReference>
<dbReference type="InterPro" id="IPR024072">
    <property type="entry name" value="DHFR-like_dom_sf"/>
</dbReference>
<comment type="caution">
    <text evidence="2">The sequence shown here is derived from an EMBL/GenBank/DDBJ whole genome shotgun (WGS) entry which is preliminary data.</text>
</comment>
<dbReference type="Pfam" id="PF01872">
    <property type="entry name" value="RibD_C"/>
    <property type="match status" value="1"/>
</dbReference>
<dbReference type="Proteomes" id="UP000004508">
    <property type="component" value="Unassembled WGS sequence"/>
</dbReference>
<dbReference type="AlphaFoldDB" id="D6TTV4"/>
<dbReference type="PANTHER" id="PTHR38011">
    <property type="entry name" value="DIHYDROFOLATE REDUCTASE FAMILY PROTEIN (AFU_ORTHOLOGUE AFUA_8G06820)"/>
    <property type="match status" value="1"/>
</dbReference>
<dbReference type="GO" id="GO:0008703">
    <property type="term" value="F:5-amino-6-(5-phosphoribosylamino)uracil reductase activity"/>
    <property type="evidence" value="ECO:0007669"/>
    <property type="project" value="InterPro"/>
</dbReference>
<dbReference type="InParanoid" id="D6TTV4"/>
<dbReference type="STRING" id="485913.Krac_4856"/>
<keyword evidence="3" id="KW-1185">Reference proteome</keyword>
<dbReference type="RefSeq" id="WP_007914864.1">
    <property type="nucleotide sequence ID" value="NZ_ADVG01000003.1"/>
</dbReference>